<organism evidence="13 14">
    <name type="scientific">Clostridium brassicae</name>
    <dbReference type="NCBI Taxonomy" id="2999072"/>
    <lineage>
        <taxon>Bacteria</taxon>
        <taxon>Bacillati</taxon>
        <taxon>Bacillota</taxon>
        <taxon>Clostridia</taxon>
        <taxon>Eubacteriales</taxon>
        <taxon>Clostridiaceae</taxon>
        <taxon>Clostridium</taxon>
    </lineage>
</organism>
<dbReference type="SUPFAM" id="SSF103190">
    <property type="entry name" value="Sensory domain-like"/>
    <property type="match status" value="1"/>
</dbReference>
<evidence type="ECO:0000313" key="13">
    <source>
        <dbReference type="EMBL" id="MCY6960592.1"/>
    </source>
</evidence>
<feature type="transmembrane region" description="Helical" evidence="10">
    <location>
        <begin position="294"/>
        <end position="317"/>
    </location>
</feature>
<dbReference type="Pfam" id="PF17203">
    <property type="entry name" value="sCache_3_2"/>
    <property type="match status" value="1"/>
</dbReference>
<dbReference type="Pfam" id="PF00672">
    <property type="entry name" value="HAMP"/>
    <property type="match status" value="1"/>
</dbReference>
<evidence type="ECO:0000256" key="2">
    <source>
        <dbReference type="ARBA" id="ARBA00022475"/>
    </source>
</evidence>
<dbReference type="SMART" id="SM00283">
    <property type="entry name" value="MA"/>
    <property type="match status" value="1"/>
</dbReference>
<dbReference type="SUPFAM" id="SSF58104">
    <property type="entry name" value="Methyl-accepting chemotaxis protein (MCP) signaling domain"/>
    <property type="match status" value="1"/>
</dbReference>
<protein>
    <submittedName>
        <fullName evidence="13">Methyl-accepting chemotaxis protein</fullName>
    </submittedName>
</protein>
<evidence type="ECO:0000259" key="12">
    <source>
        <dbReference type="PROSITE" id="PS50885"/>
    </source>
</evidence>
<evidence type="ECO:0000256" key="5">
    <source>
        <dbReference type="ARBA" id="ARBA00023136"/>
    </source>
</evidence>
<evidence type="ECO:0000256" key="1">
    <source>
        <dbReference type="ARBA" id="ARBA00004651"/>
    </source>
</evidence>
<evidence type="ECO:0000256" key="4">
    <source>
        <dbReference type="ARBA" id="ARBA00022989"/>
    </source>
</evidence>
<gene>
    <name evidence="13" type="ORF">OW729_18520</name>
</gene>
<dbReference type="Gene3D" id="1.10.287.950">
    <property type="entry name" value="Methyl-accepting chemotaxis protein"/>
    <property type="match status" value="1"/>
</dbReference>
<evidence type="ECO:0000256" key="10">
    <source>
        <dbReference type="SAM" id="Phobius"/>
    </source>
</evidence>
<accession>A0ABT4DE60</accession>
<dbReference type="Gene3D" id="3.30.450.20">
    <property type="entry name" value="PAS domain"/>
    <property type="match status" value="1"/>
</dbReference>
<dbReference type="EMBL" id="JAPQFJ010000035">
    <property type="protein sequence ID" value="MCY6960592.1"/>
    <property type="molecule type" value="Genomic_DNA"/>
</dbReference>
<dbReference type="CDD" id="cd11386">
    <property type="entry name" value="MCP_signal"/>
    <property type="match status" value="1"/>
</dbReference>
<dbReference type="PANTHER" id="PTHR32089:SF112">
    <property type="entry name" value="LYSOZYME-LIKE PROTEIN-RELATED"/>
    <property type="match status" value="1"/>
</dbReference>
<keyword evidence="5 10" id="KW-0472">Membrane</keyword>
<evidence type="ECO:0000256" key="7">
    <source>
        <dbReference type="ARBA" id="ARBA00029447"/>
    </source>
</evidence>
<keyword evidence="2" id="KW-1003">Cell membrane</keyword>
<dbReference type="RefSeq" id="WP_268063028.1">
    <property type="nucleotide sequence ID" value="NZ_JAPQFJ010000035.1"/>
</dbReference>
<reference evidence="13" key="1">
    <citation type="submission" date="2022-12" db="EMBL/GenBank/DDBJ databases">
        <title>Clostridium sp. nov., isolated from industrial wastewater.</title>
        <authorList>
            <person name="Jiayan W."/>
        </authorList>
    </citation>
    <scope>NUCLEOTIDE SEQUENCE</scope>
    <source>
        <strain evidence="13">ZC22-4</strain>
    </source>
</reference>
<comment type="caution">
    <text evidence="13">The sequence shown here is derived from an EMBL/GenBank/DDBJ whole genome shotgun (WGS) entry which is preliminary data.</text>
</comment>
<dbReference type="InterPro" id="IPR029151">
    <property type="entry name" value="Sensor-like_sf"/>
</dbReference>
<keyword evidence="6 8" id="KW-0807">Transducer</keyword>
<dbReference type="SMART" id="SM00304">
    <property type="entry name" value="HAMP"/>
    <property type="match status" value="1"/>
</dbReference>
<dbReference type="PROSITE" id="PS50111">
    <property type="entry name" value="CHEMOTAXIS_TRANSDUC_2"/>
    <property type="match status" value="1"/>
</dbReference>
<dbReference type="Proteomes" id="UP001144612">
    <property type="component" value="Unassembled WGS sequence"/>
</dbReference>
<comment type="similarity">
    <text evidence="7">Belongs to the methyl-accepting chemotaxis (MCP) protein family.</text>
</comment>
<dbReference type="Pfam" id="PF00015">
    <property type="entry name" value="MCPsignal"/>
    <property type="match status" value="1"/>
</dbReference>
<sequence>MSKKRLLKYKSIKGKVLTIPLLIIFIIVMLTSILAIYISKSKLLVQIQQDGINLAQQVSNQMGKSNMAMDTVNQSIEGQIRDLGKFLSQKPNEINNEYLVDIAKCFNVDEINFVDQNGNVIYSNVSSSIGAVFGPDHISYSVISGKKNELMEKIRKSRETNNYYKYGYVIRPGGGMIQVGILANKVNELMVSLEPQTLVEDMIKNKNIVYACFIDKNLKVVAHSDKKINNQVLNDDSIKNVIQEGKVYSEKLTYGKENKDVYDIKVPVYKNGVPIGVLGIGVSMENVRQATNKIIVITISIAIVCFIISAIILYSIVKSVINPLQRLAEASKKIADGDLNTVNVNVKSNDEIGVLSDSFGYMCHCLRHIVGSIKREAEKTKGMSTNLTSNAKEITSASNEVAVAIQEVTKGASNQANNLVETVKYMQDLTKEITNVENKLLMVKDNSDKAKNEAEIGKDQIDALLKSIEEVKTGFNVTVNTINKLNSSVSQISNITYTINEISDQTNLLALNAAIEAARAGQLGKGFAVVADEIKKLADQSKQSTEQIQELVESIINETGNVINNSSEVKGLVENQMNTVLENVECFEKILKSIEAVVPLIDETYSSLYKTKKSNEIVSDKIREISAIAEETSASSEEISSSSEEMLANSEEVSSLALKLSEVAIGLNDETNKFKL</sequence>
<name>A0ABT4DE60_9CLOT</name>
<dbReference type="Gene3D" id="6.10.340.10">
    <property type="match status" value="1"/>
</dbReference>
<keyword evidence="3 10" id="KW-0812">Transmembrane</keyword>
<feature type="transmembrane region" description="Helical" evidence="10">
    <location>
        <begin position="21"/>
        <end position="39"/>
    </location>
</feature>
<dbReference type="InterPro" id="IPR004089">
    <property type="entry name" value="MCPsignal_dom"/>
</dbReference>
<dbReference type="PANTHER" id="PTHR32089">
    <property type="entry name" value="METHYL-ACCEPTING CHEMOTAXIS PROTEIN MCPB"/>
    <property type="match status" value="1"/>
</dbReference>
<feature type="domain" description="Methyl-accepting transducer" evidence="11">
    <location>
        <begin position="390"/>
        <end position="647"/>
    </location>
</feature>
<evidence type="ECO:0000256" key="8">
    <source>
        <dbReference type="PROSITE-ProRule" id="PRU00284"/>
    </source>
</evidence>
<evidence type="ECO:0000256" key="3">
    <source>
        <dbReference type="ARBA" id="ARBA00022692"/>
    </source>
</evidence>
<dbReference type="InterPro" id="IPR003660">
    <property type="entry name" value="HAMP_dom"/>
</dbReference>
<keyword evidence="9" id="KW-0175">Coiled coil</keyword>
<evidence type="ECO:0000256" key="6">
    <source>
        <dbReference type="ARBA" id="ARBA00023224"/>
    </source>
</evidence>
<comment type="subcellular location">
    <subcellularLocation>
        <location evidence="1">Cell membrane</location>
        <topology evidence="1">Multi-pass membrane protein</topology>
    </subcellularLocation>
</comment>
<feature type="coiled-coil region" evidence="9">
    <location>
        <begin position="426"/>
        <end position="453"/>
    </location>
</feature>
<keyword evidence="14" id="KW-1185">Reference proteome</keyword>
<evidence type="ECO:0000259" key="11">
    <source>
        <dbReference type="PROSITE" id="PS50111"/>
    </source>
</evidence>
<dbReference type="PROSITE" id="PS50885">
    <property type="entry name" value="HAMP"/>
    <property type="match status" value="1"/>
</dbReference>
<dbReference type="CDD" id="cd06225">
    <property type="entry name" value="HAMP"/>
    <property type="match status" value="1"/>
</dbReference>
<evidence type="ECO:0000256" key="9">
    <source>
        <dbReference type="SAM" id="Coils"/>
    </source>
</evidence>
<dbReference type="InterPro" id="IPR033463">
    <property type="entry name" value="sCache_3"/>
</dbReference>
<feature type="domain" description="HAMP" evidence="12">
    <location>
        <begin position="318"/>
        <end position="371"/>
    </location>
</feature>
<keyword evidence="4 10" id="KW-1133">Transmembrane helix</keyword>
<evidence type="ECO:0000313" key="14">
    <source>
        <dbReference type="Proteomes" id="UP001144612"/>
    </source>
</evidence>
<proteinExistence type="inferred from homology"/>